<dbReference type="Proteomes" id="UP001370490">
    <property type="component" value="Unassembled WGS sequence"/>
</dbReference>
<keyword evidence="2" id="KW-1185">Reference proteome</keyword>
<sequence>MEYPLQWFGPTCKFDHPMATMRYSPSASSLIDMPVAPFPIWSSLATLAPSSSSSDLLIE</sequence>
<evidence type="ECO:0000313" key="2">
    <source>
        <dbReference type="Proteomes" id="UP001370490"/>
    </source>
</evidence>
<name>A0AAN8ZNL8_9MAGN</name>
<comment type="caution">
    <text evidence="1">The sequence shown here is derived from an EMBL/GenBank/DDBJ whole genome shotgun (WGS) entry which is preliminary data.</text>
</comment>
<dbReference type="AlphaFoldDB" id="A0AAN8ZNL8"/>
<evidence type="ECO:0000313" key="1">
    <source>
        <dbReference type="EMBL" id="KAK6940938.1"/>
    </source>
</evidence>
<proteinExistence type="predicted"/>
<dbReference type="EMBL" id="JBAMMX010000005">
    <property type="protein sequence ID" value="KAK6940938.1"/>
    <property type="molecule type" value="Genomic_DNA"/>
</dbReference>
<reference evidence="1 2" key="1">
    <citation type="submission" date="2023-12" db="EMBL/GenBank/DDBJ databases">
        <title>A high-quality genome assembly for Dillenia turbinata (Dilleniales).</title>
        <authorList>
            <person name="Chanderbali A."/>
        </authorList>
    </citation>
    <scope>NUCLEOTIDE SEQUENCE [LARGE SCALE GENOMIC DNA]</scope>
    <source>
        <strain evidence="1">LSX21</strain>
        <tissue evidence="1">Leaf</tissue>
    </source>
</reference>
<protein>
    <submittedName>
        <fullName evidence="1">Uncharacterized protein</fullName>
    </submittedName>
</protein>
<gene>
    <name evidence="1" type="ORF">RJ641_030469</name>
</gene>
<accession>A0AAN8ZNL8</accession>
<organism evidence="1 2">
    <name type="scientific">Dillenia turbinata</name>
    <dbReference type="NCBI Taxonomy" id="194707"/>
    <lineage>
        <taxon>Eukaryota</taxon>
        <taxon>Viridiplantae</taxon>
        <taxon>Streptophyta</taxon>
        <taxon>Embryophyta</taxon>
        <taxon>Tracheophyta</taxon>
        <taxon>Spermatophyta</taxon>
        <taxon>Magnoliopsida</taxon>
        <taxon>eudicotyledons</taxon>
        <taxon>Gunneridae</taxon>
        <taxon>Pentapetalae</taxon>
        <taxon>Dilleniales</taxon>
        <taxon>Dilleniaceae</taxon>
        <taxon>Dillenia</taxon>
    </lineage>
</organism>